<dbReference type="Gene3D" id="3.80.10.10">
    <property type="entry name" value="Ribonuclease Inhibitor"/>
    <property type="match status" value="1"/>
</dbReference>
<dbReference type="InterPro" id="IPR003591">
    <property type="entry name" value="Leu-rich_rpt_typical-subtyp"/>
</dbReference>
<sequence length="358" mass="41068">MFAVFVLSLFLQNLAQISALGSCWTDGQCARHSPKFKTIPGNLTFSTLSRLVLKFNAIEMVTSVPEMPRLTHLVLSYNRLKEFPWSSLHNAPHITNLELDNNDITRVDAYVDFPRSLTHLRLQSNRIASIPETFLTGAKPFGNMFYLWMWHNPFRCDCEARWIARSRRCVLAHRGDGCVNTTPERVESCMLANCNFHPNGVVIILDVPENRYISQLIHTFVLKCYSPIELKGQFVRDVNLPTCPSNSHSTSVKPQGTEAYSPSTSGTQQVEKKELQVTFSGQTTTDSNLRTPSTGFWKAFTAIFLGALLAVLVVASFSVRSWQRRRKRTDRLHRARMRRRARDRRRHQDERFEEETGF</sequence>
<organism>
    <name type="scientific">Branchiostoma floridae</name>
    <name type="common">Florida lancelet</name>
    <name type="synonym">Amphioxus</name>
    <dbReference type="NCBI Taxonomy" id="7739"/>
    <lineage>
        <taxon>Eukaryota</taxon>
        <taxon>Metazoa</taxon>
        <taxon>Chordata</taxon>
        <taxon>Cephalochordata</taxon>
        <taxon>Leptocardii</taxon>
        <taxon>Amphioxiformes</taxon>
        <taxon>Branchiostomatidae</taxon>
        <taxon>Branchiostoma</taxon>
    </lineage>
</organism>
<evidence type="ECO:0000256" key="4">
    <source>
        <dbReference type="SAM" id="Phobius"/>
    </source>
</evidence>
<accession>C3YU02</accession>
<feature type="signal peptide" evidence="5">
    <location>
        <begin position="1"/>
        <end position="19"/>
    </location>
</feature>
<evidence type="ECO:0000256" key="5">
    <source>
        <dbReference type="SAM" id="SignalP"/>
    </source>
</evidence>
<feature type="region of interest" description="Disordered" evidence="3">
    <location>
        <begin position="328"/>
        <end position="358"/>
    </location>
</feature>
<feature type="compositionally biased region" description="Basic residues" evidence="3">
    <location>
        <begin position="328"/>
        <end position="345"/>
    </location>
</feature>
<keyword evidence="4" id="KW-0472">Membrane</keyword>
<feature type="region of interest" description="Disordered" evidence="3">
    <location>
        <begin position="245"/>
        <end position="270"/>
    </location>
</feature>
<feature type="transmembrane region" description="Helical" evidence="4">
    <location>
        <begin position="296"/>
        <end position="319"/>
    </location>
</feature>
<keyword evidence="5" id="KW-0732">Signal</keyword>
<dbReference type="PANTHER" id="PTHR24366:SF171">
    <property type="entry name" value="LEUCINE RICH REPEAT NEURONAL 4"/>
    <property type="match status" value="1"/>
</dbReference>
<feature type="chain" id="PRO_5002936058" description="LRRCT domain-containing protein" evidence="5">
    <location>
        <begin position="20"/>
        <end position="358"/>
    </location>
</feature>
<name>C3YU02_BRAFL</name>
<feature type="compositionally biased region" description="Polar residues" evidence="3">
    <location>
        <begin position="245"/>
        <end position="269"/>
    </location>
</feature>
<dbReference type="EMBL" id="GG666552">
    <property type="protein sequence ID" value="EEN56279.1"/>
    <property type="molecule type" value="Genomic_DNA"/>
</dbReference>
<evidence type="ECO:0008006" key="7">
    <source>
        <dbReference type="Google" id="ProtNLM"/>
    </source>
</evidence>
<proteinExistence type="predicted"/>
<dbReference type="PANTHER" id="PTHR24366">
    <property type="entry name" value="IG(IMMUNOGLOBULIN) AND LRR(LEUCINE RICH REPEAT) DOMAINS"/>
    <property type="match status" value="1"/>
</dbReference>
<evidence type="ECO:0000256" key="2">
    <source>
        <dbReference type="ARBA" id="ARBA00022737"/>
    </source>
</evidence>
<dbReference type="PROSITE" id="PS51450">
    <property type="entry name" value="LRR"/>
    <property type="match status" value="1"/>
</dbReference>
<protein>
    <recommendedName>
        <fullName evidence="7">LRRCT domain-containing protein</fullName>
    </recommendedName>
</protein>
<dbReference type="AlphaFoldDB" id="C3YU02"/>
<evidence type="ECO:0000313" key="6">
    <source>
        <dbReference type="EMBL" id="EEN56279.1"/>
    </source>
</evidence>
<dbReference type="InterPro" id="IPR001611">
    <property type="entry name" value="Leu-rich_rpt"/>
</dbReference>
<dbReference type="InParanoid" id="C3YU02"/>
<evidence type="ECO:0000256" key="1">
    <source>
        <dbReference type="ARBA" id="ARBA00022614"/>
    </source>
</evidence>
<keyword evidence="1" id="KW-0433">Leucine-rich repeat</keyword>
<keyword evidence="2" id="KW-0677">Repeat</keyword>
<dbReference type="InterPro" id="IPR032675">
    <property type="entry name" value="LRR_dom_sf"/>
</dbReference>
<reference evidence="6" key="1">
    <citation type="journal article" date="2008" name="Nature">
        <title>The amphioxus genome and the evolution of the chordate karyotype.</title>
        <authorList>
            <consortium name="US DOE Joint Genome Institute (JGI-PGF)"/>
            <person name="Putnam N.H."/>
            <person name="Butts T."/>
            <person name="Ferrier D.E.K."/>
            <person name="Furlong R.F."/>
            <person name="Hellsten U."/>
            <person name="Kawashima T."/>
            <person name="Robinson-Rechavi M."/>
            <person name="Shoguchi E."/>
            <person name="Terry A."/>
            <person name="Yu J.-K."/>
            <person name="Benito-Gutierrez E.L."/>
            <person name="Dubchak I."/>
            <person name="Garcia-Fernandez J."/>
            <person name="Gibson-Brown J.J."/>
            <person name="Grigoriev I.V."/>
            <person name="Horton A.C."/>
            <person name="de Jong P.J."/>
            <person name="Jurka J."/>
            <person name="Kapitonov V.V."/>
            <person name="Kohara Y."/>
            <person name="Kuroki Y."/>
            <person name="Lindquist E."/>
            <person name="Lucas S."/>
            <person name="Osoegawa K."/>
            <person name="Pennacchio L.A."/>
            <person name="Salamov A.A."/>
            <person name="Satou Y."/>
            <person name="Sauka-Spengler T."/>
            <person name="Schmutz J."/>
            <person name="Shin-I T."/>
            <person name="Toyoda A."/>
            <person name="Bronner-Fraser M."/>
            <person name="Fujiyama A."/>
            <person name="Holland L.Z."/>
            <person name="Holland P.W.H."/>
            <person name="Satoh N."/>
            <person name="Rokhsar D.S."/>
        </authorList>
    </citation>
    <scope>NUCLEOTIDE SEQUENCE [LARGE SCALE GENOMIC DNA]</scope>
    <source>
        <strain evidence="6">S238N-H82</strain>
        <tissue evidence="6">Testes</tissue>
    </source>
</reference>
<gene>
    <name evidence="6" type="ORF">BRAFLDRAFT_66772</name>
</gene>
<dbReference type="SMART" id="SM00369">
    <property type="entry name" value="LRR_TYP"/>
    <property type="match status" value="2"/>
</dbReference>
<keyword evidence="4" id="KW-1133">Transmembrane helix</keyword>
<keyword evidence="4" id="KW-0812">Transmembrane</keyword>
<dbReference type="Pfam" id="PF13855">
    <property type="entry name" value="LRR_8"/>
    <property type="match status" value="1"/>
</dbReference>
<evidence type="ECO:0000256" key="3">
    <source>
        <dbReference type="SAM" id="MobiDB-lite"/>
    </source>
</evidence>
<dbReference type="SUPFAM" id="SSF52075">
    <property type="entry name" value="Outer arm dynein light chain 1"/>
    <property type="match status" value="1"/>
</dbReference>